<dbReference type="Proteomes" id="UP001500221">
    <property type="component" value="Unassembled WGS sequence"/>
</dbReference>
<dbReference type="Pfam" id="PF04203">
    <property type="entry name" value="Sortase"/>
    <property type="match status" value="1"/>
</dbReference>
<dbReference type="RefSeq" id="WP_345462185.1">
    <property type="nucleotide sequence ID" value="NZ_BAABKG010000005.1"/>
</dbReference>
<keyword evidence="5" id="KW-1185">Reference proteome</keyword>
<evidence type="ECO:0000256" key="3">
    <source>
        <dbReference type="SAM" id="Phobius"/>
    </source>
</evidence>
<name>A0ABP9Q510_9ACTN</name>
<feature type="transmembrane region" description="Helical" evidence="3">
    <location>
        <begin position="254"/>
        <end position="275"/>
    </location>
</feature>
<dbReference type="EMBL" id="BAABKG010000005">
    <property type="protein sequence ID" value="GAA5154130.1"/>
    <property type="molecule type" value="Genomic_DNA"/>
</dbReference>
<gene>
    <name evidence="4" type="ORF">GCM10023340_37110</name>
</gene>
<comment type="caution">
    <text evidence="4">The sequence shown here is derived from an EMBL/GenBank/DDBJ whole genome shotgun (WGS) entry which is preliminary data.</text>
</comment>
<dbReference type="CDD" id="cd05830">
    <property type="entry name" value="Sortase_E"/>
    <property type="match status" value="1"/>
</dbReference>
<feature type="region of interest" description="Disordered" evidence="2">
    <location>
        <begin position="1"/>
        <end position="33"/>
    </location>
</feature>
<evidence type="ECO:0000256" key="2">
    <source>
        <dbReference type="SAM" id="MobiDB-lite"/>
    </source>
</evidence>
<keyword evidence="3" id="KW-0472">Membrane</keyword>
<dbReference type="InterPro" id="IPR042003">
    <property type="entry name" value="Sortase_E"/>
</dbReference>
<dbReference type="InterPro" id="IPR005754">
    <property type="entry name" value="Sortase"/>
</dbReference>
<keyword evidence="3" id="KW-1133">Transmembrane helix</keyword>
<protein>
    <submittedName>
        <fullName evidence="4">Sortase</fullName>
    </submittedName>
</protein>
<dbReference type="SUPFAM" id="SSF63817">
    <property type="entry name" value="Sortase"/>
    <property type="match status" value="1"/>
</dbReference>
<reference evidence="5" key="1">
    <citation type="journal article" date="2019" name="Int. J. Syst. Evol. Microbiol.">
        <title>The Global Catalogue of Microorganisms (GCM) 10K type strain sequencing project: providing services to taxonomists for standard genome sequencing and annotation.</title>
        <authorList>
            <consortium name="The Broad Institute Genomics Platform"/>
            <consortium name="The Broad Institute Genome Sequencing Center for Infectious Disease"/>
            <person name="Wu L."/>
            <person name="Ma J."/>
        </authorList>
    </citation>
    <scope>NUCLEOTIDE SEQUENCE [LARGE SCALE GENOMIC DNA]</scope>
    <source>
        <strain evidence="5">JCM 18459</strain>
    </source>
</reference>
<evidence type="ECO:0000313" key="4">
    <source>
        <dbReference type="EMBL" id="GAA5154130.1"/>
    </source>
</evidence>
<keyword evidence="3" id="KW-0812">Transmembrane</keyword>
<dbReference type="Gene3D" id="2.40.260.10">
    <property type="entry name" value="Sortase"/>
    <property type="match status" value="1"/>
</dbReference>
<feature type="compositionally biased region" description="Low complexity" evidence="2">
    <location>
        <begin position="1"/>
        <end position="25"/>
    </location>
</feature>
<feature type="transmembrane region" description="Helical" evidence="3">
    <location>
        <begin position="39"/>
        <end position="63"/>
    </location>
</feature>
<sequence>MTEPTPTSTTPATPAAPADAPVVPERPVRAPRPTPVGTAAVVSTAGVMVSLVALWLVAQLLVLSDLAHDRAQAILFRDFRVQLAETTAPLGPVVPTGDPVAILRIPAIDLEEVVVEGTSSGELLAGPGHQRDTVLPGQEGQSYVLGRAATYGAPFADLGDLEVGEPVEVTTSQGVAVLTVTGVRRDGDPRPAPLAAGSTRLTLVSAEGEGRFSSLTPERTVYVDAESADAFPAPPRAGGAIEESERAMATDPTALPLLALYLALLTALVLAVVAARQRWEALLVWTMAGPLAMALAWLTTDTVMRLLPNLV</sequence>
<keyword evidence="1" id="KW-0378">Hydrolase</keyword>
<organism evidence="4 5">
    <name type="scientific">Nocardioides marinquilinus</name>
    <dbReference type="NCBI Taxonomy" id="1210400"/>
    <lineage>
        <taxon>Bacteria</taxon>
        <taxon>Bacillati</taxon>
        <taxon>Actinomycetota</taxon>
        <taxon>Actinomycetes</taxon>
        <taxon>Propionibacteriales</taxon>
        <taxon>Nocardioidaceae</taxon>
        <taxon>Nocardioides</taxon>
    </lineage>
</organism>
<feature type="transmembrane region" description="Helical" evidence="3">
    <location>
        <begin position="281"/>
        <end position="298"/>
    </location>
</feature>
<proteinExistence type="predicted"/>
<evidence type="ECO:0000256" key="1">
    <source>
        <dbReference type="ARBA" id="ARBA00022801"/>
    </source>
</evidence>
<accession>A0ABP9Q510</accession>
<dbReference type="InterPro" id="IPR023365">
    <property type="entry name" value="Sortase_dom-sf"/>
</dbReference>
<evidence type="ECO:0000313" key="5">
    <source>
        <dbReference type="Proteomes" id="UP001500221"/>
    </source>
</evidence>